<dbReference type="EMBL" id="CP116805">
    <property type="protein sequence ID" value="WCL54116.1"/>
    <property type="molecule type" value="Genomic_DNA"/>
</dbReference>
<keyword evidence="5 6" id="KW-0472">Membrane</keyword>
<evidence type="ECO:0000256" key="3">
    <source>
        <dbReference type="ARBA" id="ARBA00022692"/>
    </source>
</evidence>
<dbReference type="KEGG" id="gso:PH603_16380"/>
<feature type="transmembrane region" description="Helical" evidence="6">
    <location>
        <begin position="280"/>
        <end position="301"/>
    </location>
</feature>
<keyword evidence="2" id="KW-1003">Cell membrane</keyword>
<protein>
    <submittedName>
        <fullName evidence="7">Na/Pi symporter</fullName>
    </submittedName>
</protein>
<dbReference type="GO" id="GO:0044341">
    <property type="term" value="P:sodium-dependent phosphate transport"/>
    <property type="evidence" value="ECO:0007669"/>
    <property type="project" value="InterPro"/>
</dbReference>
<evidence type="ECO:0000313" key="8">
    <source>
        <dbReference type="Proteomes" id="UP001217500"/>
    </source>
</evidence>
<keyword evidence="4 6" id="KW-1133">Transmembrane helix</keyword>
<feature type="transmembrane region" description="Helical" evidence="6">
    <location>
        <begin position="178"/>
        <end position="203"/>
    </location>
</feature>
<evidence type="ECO:0000256" key="1">
    <source>
        <dbReference type="ARBA" id="ARBA00004651"/>
    </source>
</evidence>
<dbReference type="GO" id="GO:0005886">
    <property type="term" value="C:plasma membrane"/>
    <property type="evidence" value="ECO:0007669"/>
    <property type="project" value="UniProtKB-SubCell"/>
</dbReference>
<sequence length="512" mass="53581">MTLVSIGQLIGGLGLFLLALSMMTSGLELAMGGRLKTVLAASLRPAWKALFAGFAATALVQSSSAVSVVTLGFVNAGLVTLADAFPIMLGSNVGTTVTGWIVAALGFKVDIHMIALPMIGFGMLWRMVRTGRASAGIGTAVAGFGLFFLGLDALKAGFDAQAGFFSLSLVEEYGERGILIGLVAGTFVTILAQSSSATIALVLTAAESGLIAVPTAAAMVVGANIGTSTTALIASIGATPGARRTALAQFFFNLATGLLAALLLMLFLPFWGNRQVAHPAIALAIFDTLFNIGGVALVWPIRHRLTNWLDRWYKSAAEDRRRPQHIDRSLIATPSLAVVALQHEARRLIDFTVPIITRRLPPYDPTTDLTPHSADVDILAGHIFDYAARLGQTDMSADSQQMLLDSVHATQDALEAATLLKGSPRLEGFGQAAPLALFADAIRAALATGQNGEALEASYQALRRTLIDAMISGHAPQDAASDALELVGDLYHATGRVLKARALTADAVAEAP</sequence>
<feature type="transmembrane region" description="Helical" evidence="6">
    <location>
        <begin position="99"/>
        <end position="125"/>
    </location>
</feature>
<evidence type="ECO:0000256" key="2">
    <source>
        <dbReference type="ARBA" id="ARBA00022475"/>
    </source>
</evidence>
<evidence type="ECO:0000256" key="6">
    <source>
        <dbReference type="SAM" id="Phobius"/>
    </source>
</evidence>
<evidence type="ECO:0000256" key="5">
    <source>
        <dbReference type="ARBA" id="ARBA00023136"/>
    </source>
</evidence>
<name>A0AAE9XPR3_9PROT</name>
<dbReference type="PANTHER" id="PTHR10010">
    <property type="entry name" value="SOLUTE CARRIER FAMILY 34 SODIUM PHOSPHATE , MEMBER 2-RELATED"/>
    <property type="match status" value="1"/>
</dbReference>
<dbReference type="Proteomes" id="UP001217500">
    <property type="component" value="Chromosome"/>
</dbReference>
<comment type="subcellular location">
    <subcellularLocation>
        <location evidence="1">Cell membrane</location>
        <topology evidence="1">Multi-pass membrane protein</topology>
    </subcellularLocation>
</comment>
<dbReference type="Pfam" id="PF02690">
    <property type="entry name" value="Na_Pi_cotrans"/>
    <property type="match status" value="2"/>
</dbReference>
<gene>
    <name evidence="7" type="ORF">PH603_16380</name>
</gene>
<reference evidence="7" key="1">
    <citation type="submission" date="2023-01" db="EMBL/GenBank/DDBJ databases">
        <title>The genome sequence of Kordiimonadaceae bacterium 6D33.</title>
        <authorList>
            <person name="Liu Y."/>
        </authorList>
    </citation>
    <scope>NUCLEOTIDE SEQUENCE</scope>
    <source>
        <strain evidence="7">6D33</strain>
    </source>
</reference>
<dbReference type="InterPro" id="IPR003841">
    <property type="entry name" value="Na/Pi_transpt"/>
</dbReference>
<keyword evidence="3 6" id="KW-0812">Transmembrane</keyword>
<feature type="transmembrane region" description="Helical" evidence="6">
    <location>
        <begin position="50"/>
        <end position="79"/>
    </location>
</feature>
<accession>A0AAE9XPR3</accession>
<organism evidence="7 8">
    <name type="scientific">Gimibacter soli</name>
    <dbReference type="NCBI Taxonomy" id="3024400"/>
    <lineage>
        <taxon>Bacteria</taxon>
        <taxon>Pseudomonadati</taxon>
        <taxon>Pseudomonadota</taxon>
        <taxon>Alphaproteobacteria</taxon>
        <taxon>Kordiimonadales</taxon>
        <taxon>Temperatibacteraceae</taxon>
        <taxon>Gimibacter</taxon>
    </lineage>
</organism>
<evidence type="ECO:0000256" key="4">
    <source>
        <dbReference type="ARBA" id="ARBA00022989"/>
    </source>
</evidence>
<proteinExistence type="predicted"/>
<dbReference type="RefSeq" id="WP_289503835.1">
    <property type="nucleotide sequence ID" value="NZ_CP116805.1"/>
</dbReference>
<evidence type="ECO:0000313" key="7">
    <source>
        <dbReference type="EMBL" id="WCL54116.1"/>
    </source>
</evidence>
<feature type="transmembrane region" description="Helical" evidence="6">
    <location>
        <begin position="6"/>
        <end position="29"/>
    </location>
</feature>
<feature type="transmembrane region" description="Helical" evidence="6">
    <location>
        <begin position="210"/>
        <end position="234"/>
    </location>
</feature>
<keyword evidence="8" id="KW-1185">Reference proteome</keyword>
<dbReference type="PANTHER" id="PTHR10010:SF46">
    <property type="entry name" value="SODIUM-DEPENDENT PHOSPHATE TRANSPORT PROTEIN 2B"/>
    <property type="match status" value="1"/>
</dbReference>
<feature type="transmembrane region" description="Helical" evidence="6">
    <location>
        <begin position="246"/>
        <end position="268"/>
    </location>
</feature>
<dbReference type="GO" id="GO:0005436">
    <property type="term" value="F:sodium:phosphate symporter activity"/>
    <property type="evidence" value="ECO:0007669"/>
    <property type="project" value="InterPro"/>
</dbReference>
<feature type="transmembrane region" description="Helical" evidence="6">
    <location>
        <begin position="137"/>
        <end position="158"/>
    </location>
</feature>
<dbReference type="AlphaFoldDB" id="A0AAE9XPR3"/>
<dbReference type="NCBIfam" id="NF037997">
    <property type="entry name" value="Na_Pi_symport"/>
    <property type="match status" value="1"/>
</dbReference>